<name>A0A8J9UUY1_9NEOP</name>
<feature type="non-terminal residue" evidence="2">
    <location>
        <position position="254"/>
    </location>
</feature>
<proteinExistence type="predicted"/>
<feature type="transmembrane region" description="Helical" evidence="1">
    <location>
        <begin position="7"/>
        <end position="28"/>
    </location>
</feature>
<evidence type="ECO:0008006" key="4">
    <source>
        <dbReference type="Google" id="ProtNLM"/>
    </source>
</evidence>
<keyword evidence="1" id="KW-0472">Membrane</keyword>
<dbReference type="PANTHER" id="PTHR10285">
    <property type="entry name" value="URIDINE KINASE"/>
    <property type="match status" value="1"/>
</dbReference>
<dbReference type="Proteomes" id="UP000838878">
    <property type="component" value="Chromosome 10"/>
</dbReference>
<accession>A0A8J9UUY1</accession>
<sequence length="254" mass="28898">MEIPDSAVGRFILVTTLTVYCILVFWINSYPFIDEDLSIYNYIPDPQWVLLGCAVWGFFFIGGVSGVTCGGKTTLANRLQNLLTPVYVFHQDKYFYPDDSPKHVKCEGLDHNNYDILSSLDMEAMFDDITKTINGEDRAHVRNLERSPGKLECKGKKFMVIEGFTVLNYKPIMEICNLRYYLLLEYGACASRRALRLYVPPDVPGYFERCVWPAHLTYRAQIEKDQRVTLLDGARADALQHVIAGLAGFGVNEI</sequence>
<keyword evidence="3" id="KW-1185">Reference proteome</keyword>
<dbReference type="AlphaFoldDB" id="A0A8J9UUY1"/>
<gene>
    <name evidence="2" type="ORF">BINO364_LOCUS2103</name>
</gene>
<feature type="transmembrane region" description="Helical" evidence="1">
    <location>
        <begin position="48"/>
        <end position="69"/>
    </location>
</feature>
<reference evidence="2" key="1">
    <citation type="submission" date="2021-12" db="EMBL/GenBank/DDBJ databases">
        <authorList>
            <person name="Martin H S."/>
        </authorList>
    </citation>
    <scope>NUCLEOTIDE SEQUENCE</scope>
</reference>
<keyword evidence="1" id="KW-1133">Transmembrane helix</keyword>
<dbReference type="InterPro" id="IPR027417">
    <property type="entry name" value="P-loop_NTPase"/>
</dbReference>
<dbReference type="SUPFAM" id="SSF52540">
    <property type="entry name" value="P-loop containing nucleoside triphosphate hydrolases"/>
    <property type="match status" value="1"/>
</dbReference>
<evidence type="ECO:0000256" key="1">
    <source>
        <dbReference type="SAM" id="Phobius"/>
    </source>
</evidence>
<evidence type="ECO:0000313" key="3">
    <source>
        <dbReference type="Proteomes" id="UP000838878"/>
    </source>
</evidence>
<dbReference type="OrthoDB" id="10041966at2759"/>
<dbReference type="Gene3D" id="3.40.50.300">
    <property type="entry name" value="P-loop containing nucleotide triphosphate hydrolases"/>
    <property type="match status" value="1"/>
</dbReference>
<protein>
    <recommendedName>
        <fullName evidence="4">Nicotinamide riboside kinase 1</fullName>
    </recommendedName>
</protein>
<keyword evidence="1" id="KW-0812">Transmembrane</keyword>
<evidence type="ECO:0000313" key="2">
    <source>
        <dbReference type="EMBL" id="CAH0715130.1"/>
    </source>
</evidence>
<dbReference type="EMBL" id="OV170230">
    <property type="protein sequence ID" value="CAH0715130.1"/>
    <property type="molecule type" value="Genomic_DNA"/>
</dbReference>
<organism evidence="2 3">
    <name type="scientific">Brenthis ino</name>
    <name type="common">lesser marbled fritillary</name>
    <dbReference type="NCBI Taxonomy" id="405034"/>
    <lineage>
        <taxon>Eukaryota</taxon>
        <taxon>Metazoa</taxon>
        <taxon>Ecdysozoa</taxon>
        <taxon>Arthropoda</taxon>
        <taxon>Hexapoda</taxon>
        <taxon>Insecta</taxon>
        <taxon>Pterygota</taxon>
        <taxon>Neoptera</taxon>
        <taxon>Endopterygota</taxon>
        <taxon>Lepidoptera</taxon>
        <taxon>Glossata</taxon>
        <taxon>Ditrysia</taxon>
        <taxon>Papilionoidea</taxon>
        <taxon>Nymphalidae</taxon>
        <taxon>Heliconiinae</taxon>
        <taxon>Argynnini</taxon>
        <taxon>Brenthis</taxon>
    </lineage>
</organism>